<organism evidence="1">
    <name type="scientific">Anguilla anguilla</name>
    <name type="common">European freshwater eel</name>
    <name type="synonym">Muraena anguilla</name>
    <dbReference type="NCBI Taxonomy" id="7936"/>
    <lineage>
        <taxon>Eukaryota</taxon>
        <taxon>Metazoa</taxon>
        <taxon>Chordata</taxon>
        <taxon>Craniata</taxon>
        <taxon>Vertebrata</taxon>
        <taxon>Euteleostomi</taxon>
        <taxon>Actinopterygii</taxon>
        <taxon>Neopterygii</taxon>
        <taxon>Teleostei</taxon>
        <taxon>Anguilliformes</taxon>
        <taxon>Anguillidae</taxon>
        <taxon>Anguilla</taxon>
    </lineage>
</organism>
<name>A0A0E9USI9_ANGAN</name>
<evidence type="ECO:0000313" key="1">
    <source>
        <dbReference type="EMBL" id="JAH68762.1"/>
    </source>
</evidence>
<protein>
    <submittedName>
        <fullName evidence="1">Uncharacterized protein</fullName>
    </submittedName>
</protein>
<dbReference type="EMBL" id="GBXM01039815">
    <property type="protein sequence ID" value="JAH68762.1"/>
    <property type="molecule type" value="Transcribed_RNA"/>
</dbReference>
<dbReference type="AlphaFoldDB" id="A0A0E9USI9"/>
<proteinExistence type="predicted"/>
<reference evidence="1" key="1">
    <citation type="submission" date="2014-11" db="EMBL/GenBank/DDBJ databases">
        <authorList>
            <person name="Amaro Gonzalez C."/>
        </authorList>
    </citation>
    <scope>NUCLEOTIDE SEQUENCE</scope>
</reference>
<reference evidence="1" key="2">
    <citation type="journal article" date="2015" name="Fish Shellfish Immunol.">
        <title>Early steps in the European eel (Anguilla anguilla)-Vibrio vulnificus interaction in the gills: Role of the RtxA13 toxin.</title>
        <authorList>
            <person name="Callol A."/>
            <person name="Pajuelo D."/>
            <person name="Ebbesson L."/>
            <person name="Teles M."/>
            <person name="MacKenzie S."/>
            <person name="Amaro C."/>
        </authorList>
    </citation>
    <scope>NUCLEOTIDE SEQUENCE</scope>
</reference>
<accession>A0A0E9USI9</accession>
<sequence length="38" mass="4480">MCRVHIRTLKIILLLREEASYAISSHMFCSHMKIVVHI</sequence>
<dbReference type="EMBL" id="GBXM01036639">
    <property type="protein sequence ID" value="JAH71938.1"/>
    <property type="molecule type" value="Transcribed_RNA"/>
</dbReference>